<dbReference type="AlphaFoldDB" id="A0A164MNX2"/>
<dbReference type="EMBL" id="LJKE01000067">
    <property type="protein sequence ID" value="KZD61154.1"/>
    <property type="molecule type" value="Genomic_DNA"/>
</dbReference>
<feature type="transmembrane region" description="Helical" evidence="1">
    <location>
        <begin position="237"/>
        <end position="258"/>
    </location>
</feature>
<evidence type="ECO:0000256" key="1">
    <source>
        <dbReference type="SAM" id="Phobius"/>
    </source>
</evidence>
<name>A0A164MNX2_BACCE</name>
<dbReference type="Proteomes" id="UP000076482">
    <property type="component" value="Unassembled WGS sequence"/>
</dbReference>
<keyword evidence="1" id="KW-0472">Membrane</keyword>
<feature type="transmembrane region" description="Helical" evidence="1">
    <location>
        <begin position="105"/>
        <end position="129"/>
    </location>
</feature>
<organism evidence="2 3">
    <name type="scientific">Bacillus cereus</name>
    <dbReference type="NCBI Taxonomy" id="1396"/>
    <lineage>
        <taxon>Bacteria</taxon>
        <taxon>Bacillati</taxon>
        <taxon>Bacillota</taxon>
        <taxon>Bacilli</taxon>
        <taxon>Bacillales</taxon>
        <taxon>Bacillaceae</taxon>
        <taxon>Bacillus</taxon>
        <taxon>Bacillus cereus group</taxon>
    </lineage>
</organism>
<dbReference type="RefSeq" id="WP_063261998.1">
    <property type="nucleotide sequence ID" value="NZ_LJKE01000067.1"/>
</dbReference>
<keyword evidence="1" id="KW-0812">Transmembrane</keyword>
<protein>
    <submittedName>
        <fullName evidence="2">Putative membrane protein</fullName>
    </submittedName>
</protein>
<dbReference type="PATRIC" id="fig|1396.535.peg.3526"/>
<proteinExistence type="predicted"/>
<accession>A0A164MNX2</accession>
<feature type="transmembrane region" description="Helical" evidence="1">
    <location>
        <begin position="12"/>
        <end position="35"/>
    </location>
</feature>
<dbReference type="GeneID" id="92800330"/>
<feature type="transmembrane region" description="Helical" evidence="1">
    <location>
        <begin position="161"/>
        <end position="184"/>
    </location>
</feature>
<feature type="transmembrane region" description="Helical" evidence="1">
    <location>
        <begin position="65"/>
        <end position="84"/>
    </location>
</feature>
<reference evidence="2 3" key="1">
    <citation type="submission" date="2015-09" db="EMBL/GenBank/DDBJ databases">
        <title>Bacillus cereus food isolates.</title>
        <authorList>
            <person name="Boekhorst J."/>
        </authorList>
    </citation>
    <scope>NUCLEOTIDE SEQUENCE [LARGE SCALE GENOMIC DNA]</scope>
    <source>
        <strain evidence="2 3">B4088</strain>
    </source>
</reference>
<evidence type="ECO:0000313" key="3">
    <source>
        <dbReference type="Proteomes" id="UP000076482"/>
    </source>
</evidence>
<gene>
    <name evidence="2" type="ORF">B4088_3940</name>
</gene>
<feature type="transmembrane region" description="Helical" evidence="1">
    <location>
        <begin position="196"/>
        <end position="217"/>
    </location>
</feature>
<sequence>MMRALRLNIKQAFCNRVSLIIMFSGFVLICIYHYYYVLRYLGDAANGPISTDMKWIGFRDNEMDVYLLLMPVIASFPFSTSYNSDKSDGFKPFVSKGISFFPYSVTKYIVTFFCGGFLYTLPFILSLLFCKLTIPDGAPTAGSGIINDDGMFANLYLDAPLAYITVYIGINFLFAGLMALLGLAASVWSQKDYMAILFPFAVASIPYVLLNTIFPTIGGAPFHLYDPKQPLQGMSPYILTMQCTFFLLVSLFMYIQGVKRDRKKYRRRLQKRDRCRKAFQAISD</sequence>
<evidence type="ECO:0000313" key="2">
    <source>
        <dbReference type="EMBL" id="KZD61154.1"/>
    </source>
</evidence>
<keyword evidence="1" id="KW-1133">Transmembrane helix</keyword>
<comment type="caution">
    <text evidence="2">The sequence shown here is derived from an EMBL/GenBank/DDBJ whole genome shotgun (WGS) entry which is preliminary data.</text>
</comment>